<dbReference type="PROSITE" id="PS51898">
    <property type="entry name" value="TYR_RECOMBINASE"/>
    <property type="match status" value="1"/>
</dbReference>
<evidence type="ECO:0000256" key="2">
    <source>
        <dbReference type="ARBA" id="ARBA00023125"/>
    </source>
</evidence>
<keyword evidence="3" id="KW-0233">DNA recombination</keyword>
<organism evidence="7 8">
    <name type="scientific">Rhodococcoides kroppenstedtii</name>
    <dbReference type="NCBI Taxonomy" id="293050"/>
    <lineage>
        <taxon>Bacteria</taxon>
        <taxon>Bacillati</taxon>
        <taxon>Actinomycetota</taxon>
        <taxon>Actinomycetes</taxon>
        <taxon>Mycobacteriales</taxon>
        <taxon>Nocardiaceae</taxon>
        <taxon>Rhodococcoides</taxon>
    </lineage>
</organism>
<dbReference type="SUPFAM" id="SSF56349">
    <property type="entry name" value="DNA breaking-rejoining enzymes"/>
    <property type="match status" value="1"/>
</dbReference>
<dbReference type="Proteomes" id="UP000182054">
    <property type="component" value="Unassembled WGS sequence"/>
</dbReference>
<dbReference type="EMBL" id="FOJN01000016">
    <property type="protein sequence ID" value="SFA60730.1"/>
    <property type="molecule type" value="Genomic_DNA"/>
</dbReference>
<accession>A0A1I0U9Z5</accession>
<gene>
    <name evidence="7" type="ORF">SAMN05444374_1167</name>
</gene>
<dbReference type="AlphaFoldDB" id="A0A1I0U9Z5"/>
<dbReference type="InterPro" id="IPR010998">
    <property type="entry name" value="Integrase_recombinase_N"/>
</dbReference>
<proteinExistence type="inferred from homology"/>
<dbReference type="GO" id="GO:0015074">
    <property type="term" value="P:DNA integration"/>
    <property type="evidence" value="ECO:0007669"/>
    <property type="project" value="InterPro"/>
</dbReference>
<dbReference type="PROSITE" id="PS51900">
    <property type="entry name" value="CB"/>
    <property type="match status" value="1"/>
</dbReference>
<comment type="similarity">
    <text evidence="1">Belongs to the 'phage' integrase family.</text>
</comment>
<name>A0A1I0U9Z5_9NOCA</name>
<evidence type="ECO:0000256" key="3">
    <source>
        <dbReference type="ARBA" id="ARBA00023172"/>
    </source>
</evidence>
<dbReference type="Pfam" id="PF00589">
    <property type="entry name" value="Phage_integrase"/>
    <property type="match status" value="1"/>
</dbReference>
<dbReference type="GO" id="GO:0006310">
    <property type="term" value="P:DNA recombination"/>
    <property type="evidence" value="ECO:0007669"/>
    <property type="project" value="UniProtKB-KW"/>
</dbReference>
<dbReference type="InterPro" id="IPR013762">
    <property type="entry name" value="Integrase-like_cat_sf"/>
</dbReference>
<dbReference type="PANTHER" id="PTHR30349">
    <property type="entry name" value="PHAGE INTEGRASE-RELATED"/>
    <property type="match status" value="1"/>
</dbReference>
<dbReference type="PANTHER" id="PTHR30349:SF64">
    <property type="entry name" value="PROPHAGE INTEGRASE INTD-RELATED"/>
    <property type="match status" value="1"/>
</dbReference>
<evidence type="ECO:0000256" key="4">
    <source>
        <dbReference type="PROSITE-ProRule" id="PRU01248"/>
    </source>
</evidence>
<sequence>MLTISKAWASAIGAWDEYLRSAGHPKDTRYTRTYHLRRFGADHAKLSPWSVTLDHLLAWTANKDWAPNTRRSYRVSLRVFFTWAHARGHMQSNPAFELPKVTVPRALPRPAPNDVVDDGLRTLDIRVRLMILILTDTGIRRGELCRVHIRDLERDLMGWTLRVVGKGGHVRVLPIDERLASAIHRMPGGYLFPGQIDGHLSAAYTGKLVSRALADGWTAHTLRHRFASLAYAVDKDIRAVQELLGHASVSTTQIYTLALPDAMRRAAAGARVGLTAA</sequence>
<feature type="domain" description="Core-binding (CB)" evidence="6">
    <location>
        <begin position="6"/>
        <end position="85"/>
    </location>
</feature>
<dbReference type="InterPro" id="IPR050090">
    <property type="entry name" value="Tyrosine_recombinase_XerCD"/>
</dbReference>
<reference evidence="7 8" key="1">
    <citation type="submission" date="2016-10" db="EMBL/GenBank/DDBJ databases">
        <authorList>
            <person name="de Groot N.N."/>
        </authorList>
    </citation>
    <scope>NUCLEOTIDE SEQUENCE [LARGE SCALE GENOMIC DNA]</scope>
    <source>
        <strain evidence="7 8">DSM 44908</strain>
    </source>
</reference>
<evidence type="ECO:0000313" key="8">
    <source>
        <dbReference type="Proteomes" id="UP000182054"/>
    </source>
</evidence>
<dbReference type="Gene3D" id="1.10.443.10">
    <property type="entry name" value="Intergrase catalytic core"/>
    <property type="match status" value="1"/>
</dbReference>
<keyword evidence="2 4" id="KW-0238">DNA-binding</keyword>
<evidence type="ECO:0000256" key="1">
    <source>
        <dbReference type="ARBA" id="ARBA00008857"/>
    </source>
</evidence>
<dbReference type="InterPro" id="IPR011010">
    <property type="entry name" value="DNA_brk_join_enz"/>
</dbReference>
<evidence type="ECO:0000259" key="6">
    <source>
        <dbReference type="PROSITE" id="PS51900"/>
    </source>
</evidence>
<protein>
    <submittedName>
        <fullName evidence="7">Site-specific recombinase XerD</fullName>
    </submittedName>
</protein>
<evidence type="ECO:0000313" key="7">
    <source>
        <dbReference type="EMBL" id="SFA60730.1"/>
    </source>
</evidence>
<dbReference type="Gene3D" id="1.10.150.130">
    <property type="match status" value="1"/>
</dbReference>
<evidence type="ECO:0000259" key="5">
    <source>
        <dbReference type="PROSITE" id="PS51898"/>
    </source>
</evidence>
<feature type="domain" description="Tyr recombinase" evidence="5">
    <location>
        <begin position="106"/>
        <end position="268"/>
    </location>
</feature>
<dbReference type="InterPro" id="IPR044068">
    <property type="entry name" value="CB"/>
</dbReference>
<dbReference type="OrthoDB" id="1822491at2"/>
<dbReference type="InterPro" id="IPR002104">
    <property type="entry name" value="Integrase_catalytic"/>
</dbReference>
<dbReference type="GO" id="GO:0003677">
    <property type="term" value="F:DNA binding"/>
    <property type="evidence" value="ECO:0007669"/>
    <property type="project" value="UniProtKB-UniRule"/>
</dbReference>